<accession>A0A1F8A8C6</accession>
<gene>
    <name evidence="7" type="ORF">ABOM_002686</name>
</gene>
<dbReference type="Pfam" id="PF00067">
    <property type="entry name" value="p450"/>
    <property type="match status" value="1"/>
</dbReference>
<evidence type="ECO:0000256" key="3">
    <source>
        <dbReference type="ARBA" id="ARBA00022723"/>
    </source>
</evidence>
<reference evidence="7 8" key="1">
    <citation type="journal article" date="2016" name="Genome Biol. Evol.">
        <title>Draft genome sequence of an aflatoxigenic Aspergillus species, A. bombycis.</title>
        <authorList>
            <person name="Moore G.G."/>
            <person name="Mack B.M."/>
            <person name="Beltz S.B."/>
            <person name="Gilbert M.K."/>
        </authorList>
    </citation>
    <scope>NUCLEOTIDE SEQUENCE [LARGE SCALE GENOMIC DNA]</scope>
    <source>
        <strain evidence="8">NRRL 26010</strain>
    </source>
</reference>
<keyword evidence="8" id="KW-1185">Reference proteome</keyword>
<dbReference type="AlphaFoldDB" id="A0A1F8A8C6"/>
<keyword evidence="5" id="KW-0408">Iron</keyword>
<dbReference type="SUPFAM" id="SSF48264">
    <property type="entry name" value="Cytochrome P450"/>
    <property type="match status" value="1"/>
</dbReference>
<organism evidence="7 8">
    <name type="scientific">Aspergillus bombycis</name>
    <dbReference type="NCBI Taxonomy" id="109264"/>
    <lineage>
        <taxon>Eukaryota</taxon>
        <taxon>Fungi</taxon>
        <taxon>Dikarya</taxon>
        <taxon>Ascomycota</taxon>
        <taxon>Pezizomycotina</taxon>
        <taxon>Eurotiomycetes</taxon>
        <taxon>Eurotiomycetidae</taxon>
        <taxon>Eurotiales</taxon>
        <taxon>Aspergillaceae</taxon>
        <taxon>Aspergillus</taxon>
    </lineage>
</organism>
<dbReference type="InterPro" id="IPR001128">
    <property type="entry name" value="Cyt_P450"/>
</dbReference>
<name>A0A1F8A8C6_9EURO</name>
<dbReference type="STRING" id="109264.A0A1F8A8C6"/>
<proteinExistence type="inferred from homology"/>
<dbReference type="InterPro" id="IPR047146">
    <property type="entry name" value="Cyt_P450_E_CYP52_fungi"/>
</dbReference>
<evidence type="ECO:0000256" key="1">
    <source>
        <dbReference type="ARBA" id="ARBA00001971"/>
    </source>
</evidence>
<comment type="similarity">
    <text evidence="2">Belongs to the cytochrome P450 family.</text>
</comment>
<keyword evidence="3" id="KW-0479">Metal-binding</keyword>
<sequence length="208" mass="23491">MAYLPLIAEVLGVSVRSEIQYLENLEAIMTNTNDFGFGLRRKIFFLFLGDGIYTQDGDAPHVDGLLRRIPADGAEVDLQPLFFRLTLETVTELLFGKSITSMGSADFKGQKFAEDFDTAQRYVVQRVRLLDLYWLINGPSFWRSCASVHQFIEEMIEERMRDNLDNSEKHGQCVFGSIAEDASTREVLRGQLLNVLLAGRDTPACLLS</sequence>
<dbReference type="GO" id="GO:0004497">
    <property type="term" value="F:monooxygenase activity"/>
    <property type="evidence" value="ECO:0007669"/>
    <property type="project" value="UniProtKB-KW"/>
</dbReference>
<dbReference type="Gene3D" id="1.10.630.10">
    <property type="entry name" value="Cytochrome P450"/>
    <property type="match status" value="1"/>
</dbReference>
<dbReference type="PANTHER" id="PTHR24287:SF18">
    <property type="entry name" value="CYTOCHROME P450 MONOOXYGENASE APDE-RELATED"/>
    <property type="match status" value="1"/>
</dbReference>
<keyword evidence="6" id="KW-0503">Monooxygenase</keyword>
<dbReference type="GO" id="GO:0016705">
    <property type="term" value="F:oxidoreductase activity, acting on paired donors, with incorporation or reduction of molecular oxygen"/>
    <property type="evidence" value="ECO:0007669"/>
    <property type="project" value="InterPro"/>
</dbReference>
<evidence type="ECO:0000256" key="6">
    <source>
        <dbReference type="ARBA" id="ARBA00023033"/>
    </source>
</evidence>
<keyword evidence="4" id="KW-0560">Oxidoreductase</keyword>
<dbReference type="GO" id="GO:0020037">
    <property type="term" value="F:heme binding"/>
    <property type="evidence" value="ECO:0007669"/>
    <property type="project" value="InterPro"/>
</dbReference>
<evidence type="ECO:0000313" key="8">
    <source>
        <dbReference type="Proteomes" id="UP000179179"/>
    </source>
</evidence>
<dbReference type="EMBL" id="LYCR01000019">
    <property type="protein sequence ID" value="OGM47966.1"/>
    <property type="molecule type" value="Genomic_DNA"/>
</dbReference>
<dbReference type="GO" id="GO:0005506">
    <property type="term" value="F:iron ion binding"/>
    <property type="evidence" value="ECO:0007669"/>
    <property type="project" value="InterPro"/>
</dbReference>
<evidence type="ECO:0000256" key="2">
    <source>
        <dbReference type="ARBA" id="ARBA00010617"/>
    </source>
</evidence>
<dbReference type="PANTHER" id="PTHR24287">
    <property type="entry name" value="P450, PUTATIVE (EUROFUNG)-RELATED"/>
    <property type="match status" value="1"/>
</dbReference>
<evidence type="ECO:0000313" key="7">
    <source>
        <dbReference type="EMBL" id="OGM47966.1"/>
    </source>
</evidence>
<evidence type="ECO:0000256" key="4">
    <source>
        <dbReference type="ARBA" id="ARBA00023002"/>
    </source>
</evidence>
<dbReference type="Proteomes" id="UP000179179">
    <property type="component" value="Unassembled WGS sequence"/>
</dbReference>
<dbReference type="InterPro" id="IPR036396">
    <property type="entry name" value="Cyt_P450_sf"/>
</dbReference>
<comment type="cofactor">
    <cofactor evidence="1">
        <name>heme</name>
        <dbReference type="ChEBI" id="CHEBI:30413"/>
    </cofactor>
</comment>
<dbReference type="OrthoDB" id="1470350at2759"/>
<comment type="caution">
    <text evidence="7">The sequence shown here is derived from an EMBL/GenBank/DDBJ whole genome shotgun (WGS) entry which is preliminary data.</text>
</comment>
<protein>
    <submittedName>
        <fullName evidence="7">N-alkane-inducible cytochrome P450</fullName>
    </submittedName>
</protein>
<evidence type="ECO:0000256" key="5">
    <source>
        <dbReference type="ARBA" id="ARBA00023004"/>
    </source>
</evidence>
<dbReference type="GeneID" id="34446076"/>
<dbReference type="RefSeq" id="XP_022391683.1">
    <property type="nucleotide sequence ID" value="XM_022529816.1"/>
</dbReference>